<dbReference type="PANTHER" id="PTHR22603">
    <property type="entry name" value="CHOLINE/ETHANOALAMINE KINASE"/>
    <property type="match status" value="1"/>
</dbReference>
<evidence type="ECO:0000313" key="2">
    <source>
        <dbReference type="Proteomes" id="UP000533324"/>
    </source>
</evidence>
<gene>
    <name evidence="1" type="ORF">A0Y59_06120</name>
</gene>
<dbReference type="GO" id="GO:0006646">
    <property type="term" value="P:phosphatidylethanolamine biosynthetic process"/>
    <property type="evidence" value="ECO:0007669"/>
    <property type="project" value="TreeGrafter"/>
</dbReference>
<dbReference type="PANTHER" id="PTHR22603:SF66">
    <property type="entry name" value="ETHANOLAMINE KINASE"/>
    <property type="match status" value="1"/>
</dbReference>
<dbReference type="SUPFAM" id="SSF56112">
    <property type="entry name" value="Protein kinase-like (PK-like)"/>
    <property type="match status" value="1"/>
</dbReference>
<comment type="caution">
    <text evidence="1">The sequence shown here is derived from an EMBL/GenBank/DDBJ whole genome shotgun (WGS) entry which is preliminary data.</text>
</comment>
<dbReference type="Gene3D" id="3.90.1200.10">
    <property type="match status" value="1"/>
</dbReference>
<dbReference type="CDD" id="cd05151">
    <property type="entry name" value="ChoK-like"/>
    <property type="match status" value="1"/>
</dbReference>
<organism evidence="1 2">
    <name type="scientific">Campylobacter lari</name>
    <dbReference type="NCBI Taxonomy" id="201"/>
    <lineage>
        <taxon>Bacteria</taxon>
        <taxon>Pseudomonadati</taxon>
        <taxon>Campylobacterota</taxon>
        <taxon>Epsilonproteobacteria</taxon>
        <taxon>Campylobacterales</taxon>
        <taxon>Campylobacteraceae</taxon>
        <taxon>Campylobacter</taxon>
    </lineage>
</organism>
<dbReference type="Gene3D" id="3.30.200.20">
    <property type="entry name" value="Phosphorylase Kinase, domain 1"/>
    <property type="match status" value="1"/>
</dbReference>
<keyword evidence="1" id="KW-0418">Kinase</keyword>
<reference evidence="1 2" key="1">
    <citation type="submission" date="2018-05" db="EMBL/GenBank/DDBJ databases">
        <authorList>
            <consortium name="PulseNet: The National Subtyping Network for Foodborne Disease Surveillance"/>
            <person name="Tarr C.L."/>
            <person name="Trees E."/>
            <person name="Katz L.S."/>
            <person name="Carleton-Romer H.A."/>
            <person name="Stroika S."/>
            <person name="Kucerova Z."/>
            <person name="Roache K.F."/>
            <person name="Sabol A.L."/>
            <person name="Besser J."/>
            <person name="Gerner-Smidt P."/>
        </authorList>
    </citation>
    <scope>NUCLEOTIDE SEQUENCE [LARGE SCALE GENOMIC DNA]</scope>
    <source>
        <strain evidence="1 2">1988D-2602</strain>
    </source>
</reference>
<dbReference type="GO" id="GO:0005737">
    <property type="term" value="C:cytoplasm"/>
    <property type="evidence" value="ECO:0007669"/>
    <property type="project" value="TreeGrafter"/>
</dbReference>
<dbReference type="EMBL" id="AABVCV010000010">
    <property type="protein sequence ID" value="EAJ1254754.1"/>
    <property type="molecule type" value="Genomic_DNA"/>
</dbReference>
<name>A0A7U8AQK0_CAMLA</name>
<evidence type="ECO:0000313" key="1">
    <source>
        <dbReference type="EMBL" id="EAJ1254754.1"/>
    </source>
</evidence>
<proteinExistence type="predicted"/>
<dbReference type="Pfam" id="PF01633">
    <property type="entry name" value="Choline_kinase"/>
    <property type="match status" value="1"/>
</dbReference>
<dbReference type="InterPro" id="IPR011009">
    <property type="entry name" value="Kinase-like_dom_sf"/>
</dbReference>
<dbReference type="AlphaFoldDB" id="A0A7U8AQK0"/>
<dbReference type="GO" id="GO:0004305">
    <property type="term" value="F:ethanolamine kinase activity"/>
    <property type="evidence" value="ECO:0007669"/>
    <property type="project" value="TreeGrafter"/>
</dbReference>
<accession>A0A7U8AQK0</accession>
<protein>
    <submittedName>
        <fullName evidence="1">Choline kinase</fullName>
    </submittedName>
</protein>
<sequence>MDQCFMDELVSILSHALGVSMDEIFSIEKIGGMTNQNYLVKIQKKSTNLESYCLRLTNQKTNQLIHRKNEKINDFLASQAKFSVECVYFDEKTGIKITKFLDNSYALNHEKIQNKTILKEIALKLEEFHKSDLEFKNTFNVFNLYEQYFSLLNNKSIFYKYHGQMDCILKVFNKIALYFQKQNITVLPCHNDLVPENILIKDRVYFIDWEYSGKNDILWELANFMIECRLDEELKRYFLECYFNREVTKKEKMHLDFYAFSCDVLWTLWTALKEENNEFYGDYGFIRINRAYQRLESLNL</sequence>
<keyword evidence="1" id="KW-0808">Transferase</keyword>
<dbReference type="Proteomes" id="UP000533324">
    <property type="component" value="Unassembled WGS sequence"/>
</dbReference>